<evidence type="ECO:0000313" key="2">
    <source>
        <dbReference type="Proteomes" id="UP000031668"/>
    </source>
</evidence>
<reference evidence="1 2" key="1">
    <citation type="journal article" date="2014" name="Genome Biol. Evol.">
        <title>The genome of the myxosporean Thelohanellus kitauei shows adaptations to nutrient acquisition within its fish host.</title>
        <authorList>
            <person name="Yang Y."/>
            <person name="Xiong J."/>
            <person name="Zhou Z."/>
            <person name="Huo F."/>
            <person name="Miao W."/>
            <person name="Ran C."/>
            <person name="Liu Y."/>
            <person name="Zhang J."/>
            <person name="Feng J."/>
            <person name="Wang M."/>
            <person name="Wang M."/>
            <person name="Wang L."/>
            <person name="Yao B."/>
        </authorList>
    </citation>
    <scope>NUCLEOTIDE SEQUENCE [LARGE SCALE GENOMIC DNA]</scope>
    <source>
        <strain evidence="1">Wuqing</strain>
    </source>
</reference>
<sequence length="113" mass="13521">MQNNQNDNIEEESTFIIISEAIIRLPGMKHFCVTLENINGSRVFVVWELIESDTNRRIIFPVNVYQEFLVIIEYFLSIGYDINDIIENTYVDMDYTRTINTEDDRIYDFNFYI</sequence>
<dbReference type="EMBL" id="JWZT01002856">
    <property type="protein sequence ID" value="KII68487.1"/>
    <property type="molecule type" value="Genomic_DNA"/>
</dbReference>
<dbReference type="AlphaFoldDB" id="A0A0C2N3M9"/>
<keyword evidence="2" id="KW-1185">Reference proteome</keyword>
<organism evidence="1 2">
    <name type="scientific">Thelohanellus kitauei</name>
    <name type="common">Myxosporean</name>
    <dbReference type="NCBI Taxonomy" id="669202"/>
    <lineage>
        <taxon>Eukaryota</taxon>
        <taxon>Metazoa</taxon>
        <taxon>Cnidaria</taxon>
        <taxon>Myxozoa</taxon>
        <taxon>Myxosporea</taxon>
        <taxon>Bivalvulida</taxon>
        <taxon>Platysporina</taxon>
        <taxon>Myxobolidae</taxon>
        <taxon>Thelohanellus</taxon>
    </lineage>
</organism>
<accession>A0A0C2N3M9</accession>
<gene>
    <name evidence="1" type="ORF">RF11_06925</name>
</gene>
<comment type="caution">
    <text evidence="1">The sequence shown here is derived from an EMBL/GenBank/DDBJ whole genome shotgun (WGS) entry which is preliminary data.</text>
</comment>
<proteinExistence type="predicted"/>
<dbReference type="Proteomes" id="UP000031668">
    <property type="component" value="Unassembled WGS sequence"/>
</dbReference>
<protein>
    <submittedName>
        <fullName evidence="1">Uncharacterized protein</fullName>
    </submittedName>
</protein>
<name>A0A0C2N3M9_THEKT</name>
<evidence type="ECO:0000313" key="1">
    <source>
        <dbReference type="EMBL" id="KII68487.1"/>
    </source>
</evidence>